<sequence>MTRARARPTPEAVHPGQARLHGLNEHLKPPTSSCVVSGFCIYSVSGVCRKKRTMHQARTLKQKIQNRVARTKKTDVFLPRDFADLSGEDQVLRALRSLVHDGALMRLGYGVYARAMRSRLSGQLIVSSSNGFHSAALQALNKLGVAWEQSDSTKAYNEGRSTQIPVNPTVKVKARFNRRLSDGRAELRVER</sequence>
<dbReference type="EMBL" id="FBWC01000041">
    <property type="protein sequence ID" value="CUX67210.1"/>
    <property type="molecule type" value="Genomic_DNA"/>
</dbReference>
<name>A0A1S7SE29_AGRTU</name>
<evidence type="ECO:0000313" key="2">
    <source>
        <dbReference type="Proteomes" id="UP000191897"/>
    </source>
</evidence>
<dbReference type="InterPro" id="IPR045738">
    <property type="entry name" value="DUF6088"/>
</dbReference>
<proteinExistence type="predicted"/>
<reference evidence="1 2" key="1">
    <citation type="submission" date="2016-01" db="EMBL/GenBank/DDBJ databases">
        <authorList>
            <person name="Oliw E.H."/>
        </authorList>
    </citation>
    <scope>NUCLEOTIDE SEQUENCE [LARGE SCALE GENOMIC DNA]</scope>
    <source>
        <strain evidence="1 2">Kerr 14</strain>
    </source>
</reference>
<gene>
    <name evidence="1" type="ORF">AGR4C_pb20078</name>
</gene>
<accession>A0A1S7SE29</accession>
<evidence type="ECO:0000313" key="1">
    <source>
        <dbReference type="EMBL" id="CUX67210.1"/>
    </source>
</evidence>
<organism evidence="1 2">
    <name type="scientific">Agrobacterium tumefaciens str. Kerr 14</name>
    <dbReference type="NCBI Taxonomy" id="1183424"/>
    <lineage>
        <taxon>Bacteria</taxon>
        <taxon>Pseudomonadati</taxon>
        <taxon>Pseudomonadota</taxon>
        <taxon>Alphaproteobacteria</taxon>
        <taxon>Hyphomicrobiales</taxon>
        <taxon>Rhizobiaceae</taxon>
        <taxon>Rhizobium/Agrobacterium group</taxon>
        <taxon>Agrobacterium</taxon>
        <taxon>Agrobacterium tumefaciens complex</taxon>
    </lineage>
</organism>
<protein>
    <submittedName>
        <fullName evidence="1">Conjugative transfer positive regulator protein (Modular protein)</fullName>
    </submittedName>
</protein>
<dbReference type="Pfam" id="PF19570">
    <property type="entry name" value="DUF6088"/>
    <property type="match status" value="1"/>
</dbReference>
<dbReference type="Proteomes" id="UP000191897">
    <property type="component" value="Unassembled WGS sequence"/>
</dbReference>
<dbReference type="AlphaFoldDB" id="A0A1S7SE29"/>